<protein>
    <submittedName>
        <fullName evidence="1">Uncharacterized protein</fullName>
    </submittedName>
</protein>
<accession>A0ABR7L302</accession>
<dbReference type="Proteomes" id="UP000734823">
    <property type="component" value="Unassembled WGS sequence"/>
</dbReference>
<evidence type="ECO:0000313" key="1">
    <source>
        <dbReference type="EMBL" id="MBC6446766.1"/>
    </source>
</evidence>
<name>A0ABR7L302_9PSEU</name>
<reference evidence="1 2" key="1">
    <citation type="submission" date="2020-06" db="EMBL/GenBank/DDBJ databases">
        <title>Actinokineospora xiongansis sp. nov., isolated from soil of Baiyangdian.</title>
        <authorList>
            <person name="Zhang X."/>
        </authorList>
    </citation>
    <scope>NUCLEOTIDE SEQUENCE [LARGE SCALE GENOMIC DNA]</scope>
    <source>
        <strain evidence="1 2">HBU206404</strain>
    </source>
</reference>
<organism evidence="1 2">
    <name type="scientific">Actinokineospora xionganensis</name>
    <dbReference type="NCBI Taxonomy" id="2684470"/>
    <lineage>
        <taxon>Bacteria</taxon>
        <taxon>Bacillati</taxon>
        <taxon>Actinomycetota</taxon>
        <taxon>Actinomycetes</taxon>
        <taxon>Pseudonocardiales</taxon>
        <taxon>Pseudonocardiaceae</taxon>
        <taxon>Actinokineospora</taxon>
    </lineage>
</organism>
<sequence length="125" mass="14278">MGQETFLWTQREKSVFRQDGPVSCAVVSLRKSGSRGHLRIVFDHGDGQDPPKAVRMENWIFYARRDDPDSDKPRYSVEVLDVPGVVRHLLDEARGQGWSPDDSRTAELDGWMLIEPLLDQLRSQA</sequence>
<evidence type="ECO:0000313" key="2">
    <source>
        <dbReference type="Proteomes" id="UP000734823"/>
    </source>
</evidence>
<comment type="caution">
    <text evidence="1">The sequence shown here is derived from an EMBL/GenBank/DDBJ whole genome shotgun (WGS) entry which is preliminary data.</text>
</comment>
<keyword evidence="2" id="KW-1185">Reference proteome</keyword>
<dbReference type="EMBL" id="JABVED010000002">
    <property type="protein sequence ID" value="MBC6446766.1"/>
    <property type="molecule type" value="Genomic_DNA"/>
</dbReference>
<dbReference type="RefSeq" id="WP_187218904.1">
    <property type="nucleotide sequence ID" value="NZ_JABVED010000002.1"/>
</dbReference>
<gene>
    <name evidence="1" type="ORF">GPZ80_06195</name>
</gene>
<proteinExistence type="predicted"/>